<protein>
    <submittedName>
        <fullName evidence="1">Uncharacterized protein</fullName>
    </submittedName>
</protein>
<evidence type="ECO:0000313" key="1">
    <source>
        <dbReference type="EMBL" id="MEK8088693.1"/>
    </source>
</evidence>
<organism evidence="1 2">
    <name type="scientific">Thermithiobacillus plumbiphilus</name>
    <dbReference type="NCBI Taxonomy" id="1729899"/>
    <lineage>
        <taxon>Bacteria</taxon>
        <taxon>Pseudomonadati</taxon>
        <taxon>Pseudomonadota</taxon>
        <taxon>Acidithiobacillia</taxon>
        <taxon>Acidithiobacillales</taxon>
        <taxon>Thermithiobacillaceae</taxon>
        <taxon>Thermithiobacillus</taxon>
    </lineage>
</organism>
<dbReference type="Proteomes" id="UP001446205">
    <property type="component" value="Unassembled WGS sequence"/>
</dbReference>
<dbReference type="EMBL" id="JBBPCO010000002">
    <property type="protein sequence ID" value="MEK8088693.1"/>
    <property type="molecule type" value="Genomic_DNA"/>
</dbReference>
<comment type="caution">
    <text evidence="1">The sequence shown here is derived from an EMBL/GenBank/DDBJ whole genome shotgun (WGS) entry which is preliminary data.</text>
</comment>
<name>A0ABU9D857_9PROT</name>
<reference evidence="1 2" key="1">
    <citation type="submission" date="2024-04" db="EMBL/GenBank/DDBJ databases">
        <authorList>
            <person name="Abashina T."/>
            <person name="Shaikin A."/>
        </authorList>
    </citation>
    <scope>NUCLEOTIDE SEQUENCE [LARGE SCALE GENOMIC DNA]</scope>
    <source>
        <strain evidence="1 2">AAFK</strain>
    </source>
</reference>
<sequence length="205" mass="22818">MQELIRFFDRVVYWVEGGQDRPAVYYIQDREAGGVLVNAPIFSPERLASLRAVAEPKFLFLPSRLGARDLAAWKSAGLQLVAYGHEGRGLEAPMDVELDSKTRFTRTIDFLPMSGRTAGTCVLRLKNKPGALFFGPALEPGADGWPTLVLHPDDHSAEARLFGVLGLQDLRYEYAFTDRFDPETTRYGPGADQAIQQAVNQFLDL</sequence>
<gene>
    <name evidence="1" type="ORF">WOB96_02835</name>
</gene>
<dbReference type="RefSeq" id="WP_341369759.1">
    <property type="nucleotide sequence ID" value="NZ_JBBPCO010000002.1"/>
</dbReference>
<evidence type="ECO:0000313" key="2">
    <source>
        <dbReference type="Proteomes" id="UP001446205"/>
    </source>
</evidence>
<accession>A0ABU9D857</accession>
<keyword evidence="2" id="KW-1185">Reference proteome</keyword>
<proteinExistence type="predicted"/>